<dbReference type="FunFam" id="1.10.10.10:FF:000079">
    <property type="entry name" value="GntR family transcriptional regulator"/>
    <property type="match status" value="1"/>
</dbReference>
<dbReference type="SUPFAM" id="SSF46785">
    <property type="entry name" value="Winged helix' DNA-binding domain"/>
    <property type="match status" value="1"/>
</dbReference>
<dbReference type="PANTHER" id="PTHR44846:SF1">
    <property type="entry name" value="MANNOSYL-D-GLYCERATE TRANSPORT_METABOLISM SYSTEM REPRESSOR MNGR-RELATED"/>
    <property type="match status" value="1"/>
</dbReference>
<comment type="caution">
    <text evidence="5">The sequence shown here is derived from an EMBL/GenBank/DDBJ whole genome shotgun (WGS) entry which is preliminary data.</text>
</comment>
<dbReference type="InterPro" id="IPR000524">
    <property type="entry name" value="Tscrpt_reg_HTH_GntR"/>
</dbReference>
<keyword evidence="3" id="KW-0804">Transcription</keyword>
<dbReference type="Proteomes" id="UP000485569">
    <property type="component" value="Unassembled WGS sequence"/>
</dbReference>
<evidence type="ECO:0000256" key="2">
    <source>
        <dbReference type="ARBA" id="ARBA00023125"/>
    </source>
</evidence>
<dbReference type="PRINTS" id="PR00035">
    <property type="entry name" value="HTHGNTR"/>
</dbReference>
<organism evidence="5">
    <name type="scientific">Candidatus Atribacter allofermentans</name>
    <dbReference type="NCBI Taxonomy" id="1852833"/>
    <lineage>
        <taxon>Bacteria</taxon>
        <taxon>Pseudomonadati</taxon>
        <taxon>Atribacterota</taxon>
        <taxon>Atribacteria</taxon>
        <taxon>Atribacterales</taxon>
        <taxon>Atribacteraceae</taxon>
        <taxon>Atribacter</taxon>
    </lineage>
</organism>
<dbReference type="SMART" id="SM00345">
    <property type="entry name" value="HTH_GNTR"/>
    <property type="match status" value="1"/>
</dbReference>
<dbReference type="InterPro" id="IPR036388">
    <property type="entry name" value="WH-like_DNA-bd_sf"/>
</dbReference>
<dbReference type="InterPro" id="IPR050679">
    <property type="entry name" value="Bact_HTH_transcr_reg"/>
</dbReference>
<dbReference type="SUPFAM" id="SSF64288">
    <property type="entry name" value="Chorismate lyase-like"/>
    <property type="match status" value="1"/>
</dbReference>
<dbReference type="InterPro" id="IPR036390">
    <property type="entry name" value="WH_DNA-bd_sf"/>
</dbReference>
<dbReference type="GO" id="GO:0045892">
    <property type="term" value="P:negative regulation of DNA-templated transcription"/>
    <property type="evidence" value="ECO:0007669"/>
    <property type="project" value="TreeGrafter"/>
</dbReference>
<sequence length="245" mass="28437">MSTLNRKTPIPLYYQLIEMIRKDIETGVLKPGDIIPSERELSERYQISRPTVRQAIKELAYEGLLNREKGRGTFVSRPKFNYGFIQQFSTFYDDMAEKGYQVHTKVLNIEVRNDLPNIGKILTIAENDPIICIQRMRYVEGEPIVKVSNFIPLSLCPDLIHEDLTDKSLYRTLFEKYHLRAFRAEITLEATVADDLDSKVLEIPEGAPVIFMKNITYTPENTIMDYFQSRFRGDKGKIKVEVFSK</sequence>
<dbReference type="GO" id="GO:0003700">
    <property type="term" value="F:DNA-binding transcription factor activity"/>
    <property type="evidence" value="ECO:0007669"/>
    <property type="project" value="InterPro"/>
</dbReference>
<gene>
    <name evidence="5" type="primary">yvoA_1</name>
    <name evidence="5" type="ORF">BWY41_00846</name>
</gene>
<dbReference type="InterPro" id="IPR011663">
    <property type="entry name" value="UTRA"/>
</dbReference>
<evidence type="ECO:0000259" key="4">
    <source>
        <dbReference type="PROSITE" id="PS50949"/>
    </source>
</evidence>
<dbReference type="SMART" id="SM00866">
    <property type="entry name" value="UTRA"/>
    <property type="match status" value="1"/>
</dbReference>
<dbReference type="InterPro" id="IPR028978">
    <property type="entry name" value="Chorismate_lyase_/UTRA_dom_sf"/>
</dbReference>
<name>A0A1V5SY92_9BACT</name>
<dbReference type="Pfam" id="PF07702">
    <property type="entry name" value="UTRA"/>
    <property type="match status" value="1"/>
</dbReference>
<evidence type="ECO:0000256" key="1">
    <source>
        <dbReference type="ARBA" id="ARBA00023015"/>
    </source>
</evidence>
<dbReference type="EMBL" id="MWBQ01000051">
    <property type="protein sequence ID" value="OQA59499.1"/>
    <property type="molecule type" value="Genomic_DNA"/>
</dbReference>
<evidence type="ECO:0000313" key="5">
    <source>
        <dbReference type="EMBL" id="OQA59499.1"/>
    </source>
</evidence>
<dbReference type="PROSITE" id="PS50949">
    <property type="entry name" value="HTH_GNTR"/>
    <property type="match status" value="1"/>
</dbReference>
<keyword evidence="2" id="KW-0238">DNA-binding</keyword>
<dbReference type="Gene3D" id="3.40.1410.10">
    <property type="entry name" value="Chorismate lyase-like"/>
    <property type="match status" value="1"/>
</dbReference>
<evidence type="ECO:0000256" key="3">
    <source>
        <dbReference type="ARBA" id="ARBA00023163"/>
    </source>
</evidence>
<keyword evidence="1" id="KW-0805">Transcription regulation</keyword>
<accession>A0A1V5SY92</accession>
<dbReference type="Gene3D" id="1.10.10.10">
    <property type="entry name" value="Winged helix-like DNA-binding domain superfamily/Winged helix DNA-binding domain"/>
    <property type="match status" value="1"/>
</dbReference>
<dbReference type="Pfam" id="PF00392">
    <property type="entry name" value="GntR"/>
    <property type="match status" value="1"/>
</dbReference>
<reference evidence="5" key="1">
    <citation type="submission" date="2017-02" db="EMBL/GenBank/DDBJ databases">
        <title>Delving into the versatile metabolic prowess of the omnipresent phylum Bacteroidetes.</title>
        <authorList>
            <person name="Nobu M.K."/>
            <person name="Mei R."/>
            <person name="Narihiro T."/>
            <person name="Kuroda K."/>
            <person name="Liu W.-T."/>
        </authorList>
    </citation>
    <scope>NUCLEOTIDE SEQUENCE</scope>
    <source>
        <strain evidence="5">ADurb.Bin276</strain>
    </source>
</reference>
<dbReference type="AlphaFoldDB" id="A0A1V5SY92"/>
<feature type="domain" description="HTH gntR-type" evidence="4">
    <location>
        <begin position="10"/>
        <end position="78"/>
    </location>
</feature>
<dbReference type="CDD" id="cd07377">
    <property type="entry name" value="WHTH_GntR"/>
    <property type="match status" value="1"/>
</dbReference>
<protein>
    <submittedName>
        <fullName evidence="5">HTH-type transcriptional repressor YvoA</fullName>
    </submittedName>
</protein>
<dbReference type="PANTHER" id="PTHR44846">
    <property type="entry name" value="MANNOSYL-D-GLYCERATE TRANSPORT/METABOLISM SYSTEM REPRESSOR MNGR-RELATED"/>
    <property type="match status" value="1"/>
</dbReference>
<proteinExistence type="predicted"/>
<dbReference type="GO" id="GO:0003677">
    <property type="term" value="F:DNA binding"/>
    <property type="evidence" value="ECO:0007669"/>
    <property type="project" value="UniProtKB-KW"/>
</dbReference>